<comment type="function">
    <text evidence="11">Phosphatase that hydrolyzes imidodiphosphate, 3-phosphohistidine and 6-phospholysine. Has broad substrate specificity and can also hydrolyze inorganic diphosphate, but with lower efficiency.</text>
</comment>
<evidence type="ECO:0000256" key="3">
    <source>
        <dbReference type="ARBA" id="ARBA00004496"/>
    </source>
</evidence>
<dbReference type="InterPro" id="IPR006355">
    <property type="entry name" value="LHPP/HDHD2"/>
</dbReference>
<sequence>MKNSKFLMLCINRANNLIIFKRKISSINKMVINYAKLFKYPVKGLLLDISGVLKDGDIPIQGSVEAIKTLQAKGIPFRLLTNETLKPQATIRNTLNKLGYNVTDKDMFCPIPFLKNILKAENLRPHLLLHPRMIAEFEGIDLNNPNCVVIGDAEDHFNYESLNKCFRQLMDMEKPVLFSLGMGKYYMDDDGLALDVGAYTKGIEYATGVKARVVGKPTAEFFLAGAKDLGLQPNEVVMVGDDIESDIGGAQACGMRGVLVRTGKFRKTDEVHPAVEPDAIVDNLQMFVNIILKEIGKL</sequence>
<evidence type="ECO:0000256" key="7">
    <source>
        <dbReference type="ARBA" id="ARBA00022723"/>
    </source>
</evidence>
<dbReference type="Pfam" id="PF13344">
    <property type="entry name" value="Hydrolase_6"/>
    <property type="match status" value="1"/>
</dbReference>
<dbReference type="InterPro" id="IPR036412">
    <property type="entry name" value="HAD-like_sf"/>
</dbReference>
<keyword evidence="7" id="KW-0479">Metal-binding</keyword>
<dbReference type="Gene3D" id="3.40.50.1000">
    <property type="entry name" value="HAD superfamily/HAD-like"/>
    <property type="match status" value="2"/>
</dbReference>
<evidence type="ECO:0000256" key="1">
    <source>
        <dbReference type="ARBA" id="ARBA00001946"/>
    </source>
</evidence>
<dbReference type="Proteomes" id="UP001461498">
    <property type="component" value="Unassembled WGS sequence"/>
</dbReference>
<keyword evidence="8" id="KW-0378">Hydrolase</keyword>
<evidence type="ECO:0000256" key="13">
    <source>
        <dbReference type="ARBA" id="ARBA00047820"/>
    </source>
</evidence>
<dbReference type="Pfam" id="PF13242">
    <property type="entry name" value="Hydrolase_like"/>
    <property type="match status" value="1"/>
</dbReference>
<evidence type="ECO:0000256" key="5">
    <source>
        <dbReference type="ARBA" id="ARBA00012146"/>
    </source>
</evidence>
<reference evidence="14 15" key="1">
    <citation type="submission" date="2022-12" db="EMBL/GenBank/DDBJ databases">
        <title>Chromosome-level genome assembly of true bugs.</title>
        <authorList>
            <person name="Ma L."/>
            <person name="Li H."/>
        </authorList>
    </citation>
    <scope>NUCLEOTIDE SEQUENCE [LARGE SCALE GENOMIC DNA]</scope>
    <source>
        <strain evidence="14">Lab_2022b</strain>
    </source>
</reference>
<proteinExistence type="inferred from homology"/>
<comment type="caution">
    <text evidence="14">The sequence shown here is derived from an EMBL/GenBank/DDBJ whole genome shotgun (WGS) entry which is preliminary data.</text>
</comment>
<evidence type="ECO:0000256" key="9">
    <source>
        <dbReference type="ARBA" id="ARBA00022842"/>
    </source>
</evidence>
<evidence type="ECO:0000256" key="2">
    <source>
        <dbReference type="ARBA" id="ARBA00004123"/>
    </source>
</evidence>
<evidence type="ECO:0000256" key="10">
    <source>
        <dbReference type="ARBA" id="ARBA00023242"/>
    </source>
</evidence>
<evidence type="ECO:0000256" key="6">
    <source>
        <dbReference type="ARBA" id="ARBA00022490"/>
    </source>
</evidence>
<keyword evidence="10" id="KW-0539">Nucleus</keyword>
<accession>A0AAW1CW79</accession>
<keyword evidence="9" id="KW-0460">Magnesium</keyword>
<dbReference type="FunFam" id="3.40.50.1000:FF:000051">
    <property type="entry name" value="Phospholysine phosphohistidine inorganic pyrophosphate phosphatase"/>
    <property type="match status" value="1"/>
</dbReference>
<keyword evidence="6" id="KW-0963">Cytoplasm</keyword>
<comment type="subcellular location">
    <subcellularLocation>
        <location evidence="3">Cytoplasm</location>
    </subcellularLocation>
    <subcellularLocation>
        <location evidence="2">Nucleus</location>
    </subcellularLocation>
</comment>
<comment type="similarity">
    <text evidence="4">Belongs to the HAD-like hydrolase superfamily.</text>
</comment>
<dbReference type="GO" id="GO:0046872">
    <property type="term" value="F:metal ion binding"/>
    <property type="evidence" value="ECO:0007669"/>
    <property type="project" value="UniProtKB-KW"/>
</dbReference>
<organism evidence="14 15">
    <name type="scientific">Rhynocoris fuscipes</name>
    <dbReference type="NCBI Taxonomy" id="488301"/>
    <lineage>
        <taxon>Eukaryota</taxon>
        <taxon>Metazoa</taxon>
        <taxon>Ecdysozoa</taxon>
        <taxon>Arthropoda</taxon>
        <taxon>Hexapoda</taxon>
        <taxon>Insecta</taxon>
        <taxon>Pterygota</taxon>
        <taxon>Neoptera</taxon>
        <taxon>Paraneoptera</taxon>
        <taxon>Hemiptera</taxon>
        <taxon>Heteroptera</taxon>
        <taxon>Panheteroptera</taxon>
        <taxon>Cimicomorpha</taxon>
        <taxon>Reduviidae</taxon>
        <taxon>Harpactorinae</taxon>
        <taxon>Harpactorini</taxon>
        <taxon>Rhynocoris</taxon>
    </lineage>
</organism>
<dbReference type="NCBIfam" id="TIGR01458">
    <property type="entry name" value="HAD-SF-IIA-hyp3"/>
    <property type="match status" value="1"/>
</dbReference>
<dbReference type="GO" id="GO:0005634">
    <property type="term" value="C:nucleus"/>
    <property type="evidence" value="ECO:0007669"/>
    <property type="project" value="UniProtKB-SubCell"/>
</dbReference>
<dbReference type="EC" id="3.6.1.1" evidence="5"/>
<evidence type="ECO:0000256" key="4">
    <source>
        <dbReference type="ARBA" id="ARBA00007958"/>
    </source>
</evidence>
<keyword evidence="15" id="KW-1185">Reference proteome</keyword>
<dbReference type="InterPro" id="IPR006357">
    <property type="entry name" value="HAD-SF_hydro_IIA"/>
</dbReference>
<protein>
    <recommendedName>
        <fullName evidence="12">Phospholysine phosphohistidine inorganic pyrophosphate phosphatase</fullName>
        <ecNumber evidence="5">3.6.1.1</ecNumber>
    </recommendedName>
</protein>
<evidence type="ECO:0000313" key="15">
    <source>
        <dbReference type="Proteomes" id="UP001461498"/>
    </source>
</evidence>
<evidence type="ECO:0000256" key="11">
    <source>
        <dbReference type="ARBA" id="ARBA00037258"/>
    </source>
</evidence>
<dbReference type="GO" id="GO:0016791">
    <property type="term" value="F:phosphatase activity"/>
    <property type="evidence" value="ECO:0007669"/>
    <property type="project" value="InterPro"/>
</dbReference>
<evidence type="ECO:0000256" key="12">
    <source>
        <dbReference type="ARBA" id="ARBA00039357"/>
    </source>
</evidence>
<evidence type="ECO:0000256" key="8">
    <source>
        <dbReference type="ARBA" id="ARBA00022801"/>
    </source>
</evidence>
<name>A0AAW1CW79_9HEMI</name>
<gene>
    <name evidence="14" type="ORF">O3M35_012637</name>
</gene>
<dbReference type="SUPFAM" id="SSF56784">
    <property type="entry name" value="HAD-like"/>
    <property type="match status" value="1"/>
</dbReference>
<comment type="cofactor">
    <cofactor evidence="1">
        <name>Mg(2+)</name>
        <dbReference type="ChEBI" id="CHEBI:18420"/>
    </cofactor>
</comment>
<dbReference type="InterPro" id="IPR023214">
    <property type="entry name" value="HAD_sf"/>
</dbReference>
<dbReference type="AlphaFoldDB" id="A0AAW1CW79"/>
<dbReference type="PANTHER" id="PTHR19288">
    <property type="entry name" value="4-NITROPHENYLPHOSPHATASE-RELATED"/>
    <property type="match status" value="1"/>
</dbReference>
<comment type="catalytic activity">
    <reaction evidence="13">
        <text>diphosphate + H2O = 2 phosphate + H(+)</text>
        <dbReference type="Rhea" id="RHEA:24576"/>
        <dbReference type="ChEBI" id="CHEBI:15377"/>
        <dbReference type="ChEBI" id="CHEBI:15378"/>
        <dbReference type="ChEBI" id="CHEBI:33019"/>
        <dbReference type="ChEBI" id="CHEBI:43474"/>
        <dbReference type="EC" id="3.6.1.1"/>
    </reaction>
</comment>
<dbReference type="GO" id="GO:0005829">
    <property type="term" value="C:cytosol"/>
    <property type="evidence" value="ECO:0007669"/>
    <property type="project" value="TreeGrafter"/>
</dbReference>
<dbReference type="GO" id="GO:0004427">
    <property type="term" value="F:inorganic diphosphate phosphatase activity"/>
    <property type="evidence" value="ECO:0007669"/>
    <property type="project" value="UniProtKB-EC"/>
</dbReference>
<dbReference type="NCBIfam" id="TIGR01460">
    <property type="entry name" value="HAD-SF-IIA"/>
    <property type="match status" value="1"/>
</dbReference>
<evidence type="ECO:0000313" key="14">
    <source>
        <dbReference type="EMBL" id="KAK9502028.1"/>
    </source>
</evidence>
<dbReference type="PANTHER" id="PTHR19288:SF44">
    <property type="entry name" value="PHOSPHOLYSINE PHOSPHOHISTIDINE INORGANIC PYROPHOSPHATE PHOSPHATASE"/>
    <property type="match status" value="1"/>
</dbReference>
<dbReference type="EMBL" id="JAPXFL010000009">
    <property type="protein sequence ID" value="KAK9502028.1"/>
    <property type="molecule type" value="Genomic_DNA"/>
</dbReference>